<dbReference type="Proteomes" id="UP000321248">
    <property type="component" value="Unassembled WGS sequence"/>
</dbReference>
<comment type="caution">
    <text evidence="1">The sequence shown here is derived from an EMBL/GenBank/DDBJ whole genome shotgun (WGS) entry which is preliminary data.</text>
</comment>
<keyword evidence="2" id="KW-1185">Reference proteome</keyword>
<accession>A0A5C8KWI8</accession>
<dbReference type="AlphaFoldDB" id="A0A5C8KWI8"/>
<dbReference type="EMBL" id="VRTS01000002">
    <property type="protein sequence ID" value="TXK65000.1"/>
    <property type="molecule type" value="Genomic_DNA"/>
</dbReference>
<evidence type="ECO:0000313" key="1">
    <source>
        <dbReference type="EMBL" id="TXK65000.1"/>
    </source>
</evidence>
<name>A0A5C8KWI8_9GAMM</name>
<sequence>MAASAEAGAPALALLGAGAGLDATLAALDGGPAGWRVLLCTLGSPADQALVEAWQARGGRHVEHVPVPLDATPAQRLAALLGAAGGDVIVLAPGSVPAPGSLEGLARALRAGGGVASATPWSNDGELAAFPRIGERHPVPEDLGAVAALLDRGQAEETIPLGGCHAVALSGRGLAAVGGPDDASYFSSYAALVDLFLRQAAFGWHHVLAARCYIGARLEQGPGMGDMHQLTARYPDYGRQVAEFLMRDPLRELRAELAAAPAKGTMRQAPPSPQGDLFG</sequence>
<proteinExistence type="predicted"/>
<gene>
    <name evidence="1" type="ORF">FU658_04100</name>
</gene>
<protein>
    <submittedName>
        <fullName evidence="1">Glycosyltransferase</fullName>
    </submittedName>
</protein>
<organism evidence="1 2">
    <name type="scientific">Alkalisalibacterium limincola</name>
    <dbReference type="NCBI Taxonomy" id="2699169"/>
    <lineage>
        <taxon>Bacteria</taxon>
        <taxon>Pseudomonadati</taxon>
        <taxon>Pseudomonadota</taxon>
        <taxon>Gammaproteobacteria</taxon>
        <taxon>Lysobacterales</taxon>
        <taxon>Lysobacteraceae</taxon>
        <taxon>Alkalisalibacterium</taxon>
    </lineage>
</organism>
<evidence type="ECO:0000313" key="2">
    <source>
        <dbReference type="Proteomes" id="UP000321248"/>
    </source>
</evidence>
<dbReference type="RefSeq" id="WP_147890920.1">
    <property type="nucleotide sequence ID" value="NZ_VRTS01000002.1"/>
</dbReference>
<dbReference type="OrthoDB" id="5123492at2"/>
<reference evidence="1 2" key="1">
    <citation type="submission" date="2019-08" db="EMBL/GenBank/DDBJ databases">
        <authorList>
            <person name="Karlyshev A.V."/>
        </authorList>
    </citation>
    <scope>NUCLEOTIDE SEQUENCE [LARGE SCALE GENOMIC DNA]</scope>
    <source>
        <strain evidence="1 2">Alg18-2.2</strain>
    </source>
</reference>